<evidence type="ECO:0000256" key="7">
    <source>
        <dbReference type="ARBA" id="ARBA00023033"/>
    </source>
</evidence>
<dbReference type="GO" id="GO:0046872">
    <property type="term" value="F:metal ion binding"/>
    <property type="evidence" value="ECO:0007669"/>
    <property type="project" value="UniProtKB-KW"/>
</dbReference>
<reference evidence="14" key="1">
    <citation type="submission" date="2022-01" db="EMBL/GenBank/DDBJ databases">
        <title>Comparative genomics reveals a dynamic genome evolution in the ectomycorrhizal milk-cap (Lactarius) mushrooms.</title>
        <authorList>
            <consortium name="DOE Joint Genome Institute"/>
            <person name="Lebreton A."/>
            <person name="Tang N."/>
            <person name="Kuo A."/>
            <person name="LaButti K."/>
            <person name="Drula E."/>
            <person name="Barry K."/>
            <person name="Clum A."/>
            <person name="Lipzen A."/>
            <person name="Mousain D."/>
            <person name="Ng V."/>
            <person name="Wang R."/>
            <person name="Wang X."/>
            <person name="Dai Y."/>
            <person name="Henrissat B."/>
            <person name="Grigoriev I.V."/>
            <person name="Guerin-Laguette A."/>
            <person name="Yu F."/>
            <person name="Martin F.M."/>
        </authorList>
    </citation>
    <scope>NUCLEOTIDE SEQUENCE</scope>
    <source>
        <strain evidence="14">QP</strain>
    </source>
</reference>
<dbReference type="EC" id="1.14.18.1" evidence="3"/>
<feature type="compositionally biased region" description="Low complexity" evidence="11">
    <location>
        <begin position="404"/>
        <end position="434"/>
    </location>
</feature>
<dbReference type="InterPro" id="IPR008922">
    <property type="entry name" value="Di-copper_centre_dom_sf"/>
</dbReference>
<comment type="cofactor">
    <cofactor evidence="1">
        <name>Cu(2+)</name>
        <dbReference type="ChEBI" id="CHEBI:29036"/>
    </cofactor>
</comment>
<dbReference type="GO" id="GO:0004503">
    <property type="term" value="F:tyrosinase activity"/>
    <property type="evidence" value="ECO:0007669"/>
    <property type="project" value="UniProtKB-EC"/>
</dbReference>
<evidence type="ECO:0000259" key="12">
    <source>
        <dbReference type="PROSITE" id="PS00497"/>
    </source>
</evidence>
<dbReference type="Gene3D" id="2.60.310.20">
    <property type="match status" value="1"/>
</dbReference>
<evidence type="ECO:0000256" key="1">
    <source>
        <dbReference type="ARBA" id="ARBA00001973"/>
    </source>
</evidence>
<evidence type="ECO:0000259" key="13">
    <source>
        <dbReference type="PROSITE" id="PS00498"/>
    </source>
</evidence>
<evidence type="ECO:0000313" key="14">
    <source>
        <dbReference type="EMBL" id="KAH8998450.1"/>
    </source>
</evidence>
<evidence type="ECO:0000256" key="11">
    <source>
        <dbReference type="SAM" id="MobiDB-lite"/>
    </source>
</evidence>
<gene>
    <name evidence="14" type="ORF">EDB92DRAFT_1172152</name>
</gene>
<comment type="catalytic activity">
    <reaction evidence="9">
        <text>2 L-dopa + O2 = 2 L-dopaquinone + 2 H2O</text>
        <dbReference type="Rhea" id="RHEA:34287"/>
        <dbReference type="ChEBI" id="CHEBI:15377"/>
        <dbReference type="ChEBI" id="CHEBI:15379"/>
        <dbReference type="ChEBI" id="CHEBI:57504"/>
        <dbReference type="ChEBI" id="CHEBI:57924"/>
        <dbReference type="EC" id="1.14.18.1"/>
    </reaction>
</comment>
<evidence type="ECO:0000256" key="9">
    <source>
        <dbReference type="ARBA" id="ARBA00048233"/>
    </source>
</evidence>
<feature type="region of interest" description="Disordered" evidence="11">
    <location>
        <begin position="404"/>
        <end position="456"/>
    </location>
</feature>
<dbReference type="GO" id="GO:0042438">
    <property type="term" value="P:melanin biosynthetic process"/>
    <property type="evidence" value="ECO:0007669"/>
    <property type="project" value="UniProtKB-KW"/>
</dbReference>
<accession>A0AAD4QGU7</accession>
<feature type="domain" description="Tyrosinase copper-binding" evidence="13">
    <location>
        <begin position="281"/>
        <end position="292"/>
    </location>
</feature>
<dbReference type="InterPro" id="IPR041640">
    <property type="entry name" value="Tyrosinase_C"/>
</dbReference>
<proteinExistence type="inferred from homology"/>
<dbReference type="PANTHER" id="PTHR11474:SF76">
    <property type="entry name" value="SHKT DOMAIN-CONTAINING PROTEIN"/>
    <property type="match status" value="1"/>
</dbReference>
<comment type="caution">
    <text evidence="14">The sequence shown here is derived from an EMBL/GenBank/DDBJ whole genome shotgun (WGS) entry which is preliminary data.</text>
</comment>
<dbReference type="SUPFAM" id="SSF48056">
    <property type="entry name" value="Di-copper centre-containing domain"/>
    <property type="match status" value="1"/>
</dbReference>
<keyword evidence="15" id="KW-1185">Reference proteome</keyword>
<dbReference type="Pfam" id="PF18132">
    <property type="entry name" value="Tyrosinase_C"/>
    <property type="match status" value="1"/>
</dbReference>
<keyword evidence="6" id="KW-0186">Copper</keyword>
<protein>
    <recommendedName>
        <fullName evidence="3">tyrosinase</fullName>
        <ecNumber evidence="3">1.14.18.1</ecNumber>
    </recommendedName>
</protein>
<keyword evidence="7" id="KW-0503">Monooxygenase</keyword>
<comment type="catalytic activity">
    <reaction evidence="10">
        <text>L-tyrosine + O2 = L-dopaquinone + H2O</text>
        <dbReference type="Rhea" id="RHEA:18117"/>
        <dbReference type="ChEBI" id="CHEBI:15377"/>
        <dbReference type="ChEBI" id="CHEBI:15379"/>
        <dbReference type="ChEBI" id="CHEBI:57924"/>
        <dbReference type="ChEBI" id="CHEBI:58315"/>
        <dbReference type="EC" id="1.14.18.1"/>
    </reaction>
</comment>
<dbReference type="PIRSF" id="PIRSF000340">
    <property type="entry name" value="MPO_fungal"/>
    <property type="match status" value="1"/>
</dbReference>
<keyword evidence="8" id="KW-0470">Melanin biosynthesis</keyword>
<dbReference type="PROSITE" id="PS00497">
    <property type="entry name" value="TYROSINASE_1"/>
    <property type="match status" value="1"/>
</dbReference>
<dbReference type="Proteomes" id="UP001201163">
    <property type="component" value="Unassembled WGS sequence"/>
</dbReference>
<dbReference type="PRINTS" id="PR00092">
    <property type="entry name" value="TYROSINASE"/>
</dbReference>
<keyword evidence="4" id="KW-0479">Metal-binding</keyword>
<dbReference type="PROSITE" id="PS00498">
    <property type="entry name" value="TYROSINASE_2"/>
    <property type="match status" value="1"/>
</dbReference>
<keyword evidence="5" id="KW-0560">Oxidoreductase</keyword>
<evidence type="ECO:0000256" key="4">
    <source>
        <dbReference type="ARBA" id="ARBA00022723"/>
    </source>
</evidence>
<feature type="domain" description="Tyrosinase copper-binding" evidence="12">
    <location>
        <begin position="90"/>
        <end position="107"/>
    </location>
</feature>
<name>A0AAD4QGU7_9AGAM</name>
<evidence type="ECO:0000256" key="5">
    <source>
        <dbReference type="ARBA" id="ARBA00023002"/>
    </source>
</evidence>
<dbReference type="EMBL" id="JAKELL010000005">
    <property type="protein sequence ID" value="KAH8998450.1"/>
    <property type="molecule type" value="Genomic_DNA"/>
</dbReference>
<evidence type="ECO:0000256" key="2">
    <source>
        <dbReference type="ARBA" id="ARBA00009928"/>
    </source>
</evidence>
<evidence type="ECO:0000313" key="15">
    <source>
        <dbReference type="Proteomes" id="UP001201163"/>
    </source>
</evidence>
<organism evidence="14 15">
    <name type="scientific">Lactarius akahatsu</name>
    <dbReference type="NCBI Taxonomy" id="416441"/>
    <lineage>
        <taxon>Eukaryota</taxon>
        <taxon>Fungi</taxon>
        <taxon>Dikarya</taxon>
        <taxon>Basidiomycota</taxon>
        <taxon>Agaricomycotina</taxon>
        <taxon>Agaricomycetes</taxon>
        <taxon>Russulales</taxon>
        <taxon>Russulaceae</taxon>
        <taxon>Lactarius</taxon>
    </lineage>
</organism>
<dbReference type="InterPro" id="IPR016216">
    <property type="entry name" value="Monophenol_mOase_fun"/>
</dbReference>
<dbReference type="InterPro" id="IPR002227">
    <property type="entry name" value="Tyrosinase_Cu-bd"/>
</dbReference>
<dbReference type="PANTHER" id="PTHR11474">
    <property type="entry name" value="TYROSINASE FAMILY MEMBER"/>
    <property type="match status" value="1"/>
</dbReference>
<sequence length="622" mass="66614">MSHFVISGATGGTAQGAAAPNRLEINDFVKTTEPFSLYIQALNVMFKTPQSNSTSHFSIGGIHGLPFVQWEGSGSARPVQGSQWGGYCTHGSVLFPTWHRPYVALYEQVMQQHALEIANTYQVNKDRWVTAAQNLRAPYWDWATNSVPPDEVISKTTVNIVTPDGRTTSVANPLLKYTFNPIDASFPLPYKNWRTTIRNPTSSGANATTNVQGLIDDLSSIQDDITSSTYNLLTRVHTWPGFSNHTAGDGGSASNSLEAIHDEIHGYIGGQMGDPAVAGFDPIFFLHHANVDRLLSLWSAVNSGVWVTRGPAEGGTFTISGNAAIDNNTNLTPFWDSQTGYWVSSETTTTERLHYSYPEFNNLPSDPAARKAAIGNIINQKYGGSAFSTLSTTGPAVSFLAQPPAASGAPAAPAPAPAASTPTASAPAPAAAGTVHPFASRGGAPHTAAKAEHGQEAQQVLHDWTARIHFKKYELGQSFAVLLFLGEVPADASQWRTSPSFVGAHVAFVNSAADQCANCREQAEVVAEGFVHLNTAIAKLSGLSSFEPTVVTPYLQSNLHWRVQTVDTRTAVELDRLPSLEVTVAAIPLTQEPGAVFPIAGDPHYHHHITHGRQGGARHAQV</sequence>
<evidence type="ECO:0000256" key="10">
    <source>
        <dbReference type="ARBA" id="ARBA00048881"/>
    </source>
</evidence>
<evidence type="ECO:0000256" key="6">
    <source>
        <dbReference type="ARBA" id="ARBA00023008"/>
    </source>
</evidence>
<comment type="similarity">
    <text evidence="2">Belongs to the tyrosinase family.</text>
</comment>
<dbReference type="AlphaFoldDB" id="A0AAD4QGU7"/>
<dbReference type="Gene3D" id="1.10.1280.10">
    <property type="entry name" value="Di-copper center containing domain from catechol oxidase"/>
    <property type="match status" value="1"/>
</dbReference>
<dbReference type="Pfam" id="PF00264">
    <property type="entry name" value="Tyrosinase"/>
    <property type="match status" value="1"/>
</dbReference>
<evidence type="ECO:0000256" key="8">
    <source>
        <dbReference type="ARBA" id="ARBA00023101"/>
    </source>
</evidence>
<dbReference type="InterPro" id="IPR050316">
    <property type="entry name" value="Tyrosinase/Hemocyanin"/>
</dbReference>
<evidence type="ECO:0000256" key="3">
    <source>
        <dbReference type="ARBA" id="ARBA00011906"/>
    </source>
</evidence>